<dbReference type="AlphaFoldDB" id="A0A364LNE7"/>
<dbReference type="Proteomes" id="UP000249458">
    <property type="component" value="Unassembled WGS sequence"/>
</dbReference>
<dbReference type="EMBL" id="MVJN01000001">
    <property type="protein sequence ID" value="RAP38508.1"/>
    <property type="molecule type" value="Genomic_DNA"/>
</dbReference>
<evidence type="ECO:0000256" key="4">
    <source>
        <dbReference type="ARBA" id="ARBA00022840"/>
    </source>
</evidence>
<evidence type="ECO:0000313" key="9">
    <source>
        <dbReference type="Proteomes" id="UP000249458"/>
    </source>
</evidence>
<evidence type="ECO:0000256" key="3">
    <source>
        <dbReference type="ARBA" id="ARBA00022806"/>
    </source>
</evidence>
<organism evidence="8 9">
    <name type="scientific">Legionella quinlivanii</name>
    <dbReference type="NCBI Taxonomy" id="45073"/>
    <lineage>
        <taxon>Bacteria</taxon>
        <taxon>Pseudomonadati</taxon>
        <taxon>Pseudomonadota</taxon>
        <taxon>Gammaproteobacteria</taxon>
        <taxon>Legionellales</taxon>
        <taxon>Legionellaceae</taxon>
        <taxon>Legionella</taxon>
    </lineage>
</organism>
<reference evidence="8 9" key="1">
    <citation type="submission" date="2017-02" db="EMBL/GenBank/DDBJ databases">
        <title>Legionella quilivanii strain from human: case report and whole genome sequencing analysis.</title>
        <authorList>
            <person name="Lalancette C."/>
            <person name="Leduc J.-M."/>
            <person name="Levesque S."/>
            <person name="Fournier E."/>
            <person name="Saoud J."/>
            <person name="Faucher S.P."/>
            <person name="Bernard K."/>
            <person name="Martineau C."/>
            <person name="Longtin J."/>
        </authorList>
    </citation>
    <scope>NUCLEOTIDE SEQUENCE [LARGE SCALE GENOMIC DNA]</scope>
    <source>
        <strain evidence="8 9">ID143958</strain>
    </source>
</reference>
<accession>A0A364LNE7</accession>
<dbReference type="InterPro" id="IPR027417">
    <property type="entry name" value="P-loop_NTPase"/>
</dbReference>
<dbReference type="RefSeq" id="WP_112218152.1">
    <property type="nucleotide sequence ID" value="NZ_MVJN01000001.1"/>
</dbReference>
<feature type="domain" description="UvrD-like helicase ATP-binding" evidence="7">
    <location>
        <begin position="2"/>
        <end position="240"/>
    </location>
</feature>
<evidence type="ECO:0000256" key="5">
    <source>
        <dbReference type="ARBA" id="ARBA00034923"/>
    </source>
</evidence>
<dbReference type="GO" id="GO:0005829">
    <property type="term" value="C:cytosol"/>
    <property type="evidence" value="ECO:0007669"/>
    <property type="project" value="TreeGrafter"/>
</dbReference>
<keyword evidence="2 6" id="KW-0378">Hydrolase</keyword>
<dbReference type="Gene3D" id="3.40.50.300">
    <property type="entry name" value="P-loop containing nucleotide triphosphate hydrolases"/>
    <property type="match status" value="2"/>
</dbReference>
<feature type="binding site" evidence="6">
    <location>
        <begin position="23"/>
        <end position="30"/>
    </location>
    <ligand>
        <name>ATP</name>
        <dbReference type="ChEBI" id="CHEBI:30616"/>
    </ligand>
</feature>
<evidence type="ECO:0000256" key="1">
    <source>
        <dbReference type="ARBA" id="ARBA00022741"/>
    </source>
</evidence>
<dbReference type="GO" id="GO:0000725">
    <property type="term" value="P:recombinational repair"/>
    <property type="evidence" value="ECO:0007669"/>
    <property type="project" value="TreeGrafter"/>
</dbReference>
<dbReference type="PROSITE" id="PS51198">
    <property type="entry name" value="UVRD_HELICASE_ATP_BIND"/>
    <property type="match status" value="1"/>
</dbReference>
<dbReference type="PANTHER" id="PTHR11070">
    <property type="entry name" value="UVRD / RECB / PCRA DNA HELICASE FAMILY MEMBER"/>
    <property type="match status" value="1"/>
</dbReference>
<evidence type="ECO:0000256" key="6">
    <source>
        <dbReference type="PROSITE-ProRule" id="PRU00560"/>
    </source>
</evidence>
<dbReference type="GO" id="GO:0043138">
    <property type="term" value="F:3'-5' DNA helicase activity"/>
    <property type="evidence" value="ECO:0007669"/>
    <property type="project" value="TreeGrafter"/>
</dbReference>
<sequence length="575" mass="66660">MEEREHYTDLIVNSNDAKKLVVAGAGTGKSFTFKRVLSKVQSNNNLILTFINNLIRDLKNDLGAYAEVRTFHSFCRKILHEHCGDGINSKFEYYPDLIDLIAEDVTLLNGTIRSDIVQLIKKSFQLLEEDNNLTFFLERANYYNAVSFDDSVYRAIQVLNKNKEYIPSYDTIIIDEYQDFNALEAELLELLSTKCKNILIAGDDDQSVYSFKHATPEYIREKYKDPKFTNFELPYCSRCCKVIVDAVHNVINYASDKNLLPDRISKIYTYHTQSKDNDSQKYPLIQKANVSVNRKTSPFFARYIVSILEKLDEEEINEAKENNYPLALIIGPSHYLRQIEESLKSLTKNYCIQNTTNKESKFPLISAVAHLYKNIQSNLGWRIILQENCDKNLLNNILHKTKDKKYPIIDCLPTDFKNLWLEILEKLKKEFEDKNFSSETPSLIEKLGENYMSKFTSSLQRDELSGLGDSMETEILNKPNLSEIKLTTYSGSKGLSGGQVFIVGLEEEEFPRQNPTFDEICQFIVSLTRTRKQCHLMTVNNFSGKWKKESQFIKWIDSKNLNNINVNKDYFKQFK</sequence>
<dbReference type="SUPFAM" id="SSF52540">
    <property type="entry name" value="P-loop containing nucleoside triphosphate hydrolases"/>
    <property type="match status" value="1"/>
</dbReference>
<keyword evidence="1 6" id="KW-0547">Nucleotide-binding</keyword>
<name>A0A364LNE7_9GAMM</name>
<dbReference type="GO" id="GO:0003677">
    <property type="term" value="F:DNA binding"/>
    <property type="evidence" value="ECO:0007669"/>
    <property type="project" value="InterPro"/>
</dbReference>
<comment type="caution">
    <text evidence="8">The sequence shown here is derived from an EMBL/GenBank/DDBJ whole genome shotgun (WGS) entry which is preliminary data.</text>
</comment>
<keyword evidence="3 6" id="KW-0347">Helicase</keyword>
<evidence type="ECO:0000256" key="2">
    <source>
        <dbReference type="ARBA" id="ARBA00022801"/>
    </source>
</evidence>
<evidence type="ECO:0000313" key="8">
    <source>
        <dbReference type="EMBL" id="RAP38508.1"/>
    </source>
</evidence>
<proteinExistence type="predicted"/>
<keyword evidence="4 6" id="KW-0067">ATP-binding</keyword>
<gene>
    <name evidence="8" type="ORF">B1207_01070</name>
</gene>
<dbReference type="InterPro" id="IPR000212">
    <property type="entry name" value="DNA_helicase_UvrD/REP"/>
</dbReference>
<dbReference type="PANTHER" id="PTHR11070:SF2">
    <property type="entry name" value="ATP-DEPENDENT DNA HELICASE SRS2"/>
    <property type="match status" value="1"/>
</dbReference>
<dbReference type="InterPro" id="IPR014016">
    <property type="entry name" value="UvrD-like_ATP-bd"/>
</dbReference>
<evidence type="ECO:0000259" key="7">
    <source>
        <dbReference type="PROSITE" id="PS51198"/>
    </source>
</evidence>
<protein>
    <recommendedName>
        <fullName evidence="5">DNA 3'-5' helicase II</fullName>
    </recommendedName>
</protein>
<dbReference type="GO" id="GO:0005524">
    <property type="term" value="F:ATP binding"/>
    <property type="evidence" value="ECO:0007669"/>
    <property type="project" value="UniProtKB-UniRule"/>
</dbReference>
<dbReference type="Pfam" id="PF00580">
    <property type="entry name" value="UvrD-helicase"/>
    <property type="match status" value="2"/>
</dbReference>
<dbReference type="GO" id="GO:0016787">
    <property type="term" value="F:hydrolase activity"/>
    <property type="evidence" value="ECO:0007669"/>
    <property type="project" value="UniProtKB-UniRule"/>
</dbReference>